<dbReference type="HAMAP" id="MF_01328_B">
    <property type="entry name" value="Ribosomal_uL4_B"/>
    <property type="match status" value="1"/>
</dbReference>
<dbReference type="SUPFAM" id="SSF52166">
    <property type="entry name" value="Ribosomal protein L4"/>
    <property type="match status" value="1"/>
</dbReference>
<keyword evidence="2" id="KW-0689">Ribosomal protein</keyword>
<dbReference type="AlphaFoldDB" id="A0A0C3ANE3"/>
<dbReference type="HOGENOM" id="CLU_041575_4_1_1"/>
<feature type="region of interest" description="Disordered" evidence="5">
    <location>
        <begin position="311"/>
        <end position="335"/>
    </location>
</feature>
<dbReference type="PANTHER" id="PTHR10746:SF6">
    <property type="entry name" value="LARGE RIBOSOMAL SUBUNIT PROTEIN UL4M"/>
    <property type="match status" value="1"/>
</dbReference>
<dbReference type="Gene3D" id="3.40.1370.10">
    <property type="match status" value="1"/>
</dbReference>
<keyword evidence="7" id="KW-1185">Reference proteome</keyword>
<dbReference type="OrthoDB" id="275876at2759"/>
<protein>
    <recommendedName>
        <fullName evidence="4">Large ribosomal subunit protein uL4m</fullName>
    </recommendedName>
</protein>
<comment type="similarity">
    <text evidence="1">Belongs to the universal ribosomal protein uL4 family.</text>
</comment>
<dbReference type="InterPro" id="IPR002136">
    <property type="entry name" value="Ribosomal_uL4"/>
</dbReference>
<evidence type="ECO:0000256" key="5">
    <source>
        <dbReference type="SAM" id="MobiDB-lite"/>
    </source>
</evidence>
<dbReference type="InterPro" id="IPR023574">
    <property type="entry name" value="Ribosomal_uL4_dom_sf"/>
</dbReference>
<keyword evidence="3" id="KW-0687">Ribonucleoprotein</keyword>
<reference evidence="6 7" key="1">
    <citation type="submission" date="2014-04" db="EMBL/GenBank/DDBJ databases">
        <authorList>
            <consortium name="DOE Joint Genome Institute"/>
            <person name="Kuo A."/>
            <person name="Zuccaro A."/>
            <person name="Kohler A."/>
            <person name="Nagy L.G."/>
            <person name="Floudas D."/>
            <person name="Copeland A."/>
            <person name="Barry K.W."/>
            <person name="Cichocki N."/>
            <person name="Veneault-Fourrey C."/>
            <person name="LaButti K."/>
            <person name="Lindquist E.A."/>
            <person name="Lipzen A."/>
            <person name="Lundell T."/>
            <person name="Morin E."/>
            <person name="Murat C."/>
            <person name="Sun H."/>
            <person name="Tunlid A."/>
            <person name="Henrissat B."/>
            <person name="Grigoriev I.V."/>
            <person name="Hibbett D.S."/>
            <person name="Martin F."/>
            <person name="Nordberg H.P."/>
            <person name="Cantor M.N."/>
            <person name="Hua S.X."/>
        </authorList>
    </citation>
    <scope>NUCLEOTIDE SEQUENCE [LARGE SCALE GENOMIC DNA]</scope>
    <source>
        <strain evidence="6 7">MAFF 305830</strain>
    </source>
</reference>
<gene>
    <name evidence="6" type="ORF">M408DRAFT_333405</name>
</gene>
<dbReference type="EMBL" id="KN824380">
    <property type="protein sequence ID" value="KIM21544.1"/>
    <property type="molecule type" value="Genomic_DNA"/>
</dbReference>
<evidence type="ECO:0000256" key="1">
    <source>
        <dbReference type="ARBA" id="ARBA00010528"/>
    </source>
</evidence>
<evidence type="ECO:0000256" key="3">
    <source>
        <dbReference type="ARBA" id="ARBA00023274"/>
    </source>
</evidence>
<dbReference type="NCBIfam" id="TIGR03953">
    <property type="entry name" value="rplD_bact"/>
    <property type="match status" value="1"/>
</dbReference>
<name>A0A0C3ANE3_SERVB</name>
<feature type="region of interest" description="Disordered" evidence="5">
    <location>
        <begin position="135"/>
        <end position="163"/>
    </location>
</feature>
<dbReference type="GO" id="GO:0003735">
    <property type="term" value="F:structural constituent of ribosome"/>
    <property type="evidence" value="ECO:0007669"/>
    <property type="project" value="InterPro"/>
</dbReference>
<reference evidence="7" key="2">
    <citation type="submission" date="2015-01" db="EMBL/GenBank/DDBJ databases">
        <title>Evolutionary Origins and Diversification of the Mycorrhizal Mutualists.</title>
        <authorList>
            <consortium name="DOE Joint Genome Institute"/>
            <consortium name="Mycorrhizal Genomics Consortium"/>
            <person name="Kohler A."/>
            <person name="Kuo A."/>
            <person name="Nagy L.G."/>
            <person name="Floudas D."/>
            <person name="Copeland A."/>
            <person name="Barry K.W."/>
            <person name="Cichocki N."/>
            <person name="Veneault-Fourrey C."/>
            <person name="LaButti K."/>
            <person name="Lindquist E.A."/>
            <person name="Lipzen A."/>
            <person name="Lundell T."/>
            <person name="Morin E."/>
            <person name="Murat C."/>
            <person name="Riley R."/>
            <person name="Ohm R."/>
            <person name="Sun H."/>
            <person name="Tunlid A."/>
            <person name="Henrissat B."/>
            <person name="Grigoriev I.V."/>
            <person name="Hibbett D.S."/>
            <person name="Martin F."/>
        </authorList>
    </citation>
    <scope>NUCLEOTIDE SEQUENCE [LARGE SCALE GENOMIC DNA]</scope>
    <source>
        <strain evidence="7">MAFF 305830</strain>
    </source>
</reference>
<sequence>MLSRQATTRHVCLTRMSRVALMRTAAASSRAKKQKDNGEGASKVIKVKGEVKPELVEPVIDWLLDDAAPMPFIPVTATRTTNTPSWLPMKAFCGPYTKDRLVYLDPTVFAQPIRRDILHACVTWYRDSIRTGTASTKTRSEVVGSGRKIRPQKGTGRARLGDRASPMLRGGGVAFGPKPRDFSSELPKKVREMGLRIALSQKVRERRLIVVPSVEWPNWKTKFVAAQLRGLCEKQERDCLVVTGHGGIPEKLDQATRNLKWVTCKTTEELQVWDVLRSSYTILSLDGLQWLQENLGRMDARPELSVPEELRAHSLNAPVEMPVAEEPEMNSSPSS</sequence>
<evidence type="ECO:0000313" key="7">
    <source>
        <dbReference type="Proteomes" id="UP000054097"/>
    </source>
</evidence>
<dbReference type="STRING" id="933852.A0A0C3ANE3"/>
<accession>A0A0C3ANE3</accession>
<organism evidence="6 7">
    <name type="scientific">Serendipita vermifera MAFF 305830</name>
    <dbReference type="NCBI Taxonomy" id="933852"/>
    <lineage>
        <taxon>Eukaryota</taxon>
        <taxon>Fungi</taxon>
        <taxon>Dikarya</taxon>
        <taxon>Basidiomycota</taxon>
        <taxon>Agaricomycotina</taxon>
        <taxon>Agaricomycetes</taxon>
        <taxon>Sebacinales</taxon>
        <taxon>Serendipitaceae</taxon>
        <taxon>Serendipita</taxon>
    </lineage>
</organism>
<dbReference type="GO" id="GO:0006412">
    <property type="term" value="P:translation"/>
    <property type="evidence" value="ECO:0007669"/>
    <property type="project" value="InterPro"/>
</dbReference>
<evidence type="ECO:0000256" key="2">
    <source>
        <dbReference type="ARBA" id="ARBA00022980"/>
    </source>
</evidence>
<dbReference type="InterPro" id="IPR013005">
    <property type="entry name" value="Ribosomal_uL4-like"/>
</dbReference>
<dbReference type="GO" id="GO:1990904">
    <property type="term" value="C:ribonucleoprotein complex"/>
    <property type="evidence" value="ECO:0007669"/>
    <property type="project" value="UniProtKB-KW"/>
</dbReference>
<dbReference type="Proteomes" id="UP000054097">
    <property type="component" value="Unassembled WGS sequence"/>
</dbReference>
<proteinExistence type="inferred from homology"/>
<dbReference type="Pfam" id="PF00573">
    <property type="entry name" value="Ribosomal_L4"/>
    <property type="match status" value="1"/>
</dbReference>
<dbReference type="GO" id="GO:0005840">
    <property type="term" value="C:ribosome"/>
    <property type="evidence" value="ECO:0007669"/>
    <property type="project" value="UniProtKB-KW"/>
</dbReference>
<dbReference type="PANTHER" id="PTHR10746">
    <property type="entry name" value="50S RIBOSOMAL PROTEIN L4"/>
    <property type="match status" value="1"/>
</dbReference>
<evidence type="ECO:0000256" key="4">
    <source>
        <dbReference type="ARBA" id="ARBA00040565"/>
    </source>
</evidence>
<evidence type="ECO:0000313" key="6">
    <source>
        <dbReference type="EMBL" id="KIM21544.1"/>
    </source>
</evidence>